<dbReference type="PANTHER" id="PTHR31793:SF27">
    <property type="entry name" value="NOVEL THIOESTERASE SUPERFAMILY DOMAIN AND SAPOSIN A-TYPE DOMAIN CONTAINING PROTEIN (0610012H03RIK)"/>
    <property type="match status" value="1"/>
</dbReference>
<comment type="similarity">
    <text evidence="1">Belongs to the 4-hydroxybenzoyl-CoA thioesterase family.</text>
</comment>
<protein>
    <submittedName>
        <fullName evidence="3">Acyl-CoA thioester hydrolase</fullName>
        <ecNumber evidence="3">3.1.2.-</ecNumber>
    </submittedName>
</protein>
<sequence length="136" mass="16006">MYEITVEPRFGDIDGLRHINNTVVAIWFEQARNPFFKMFTPNLSTKHEDWKLIMAHTDFDFVSQMELGKNVQIRSYVSKIGNKSFTLYHEAWQDGVLCVKGKAVVVHFDFIEQKSVPIPEDIRNQLMEHYIELDKN</sequence>
<evidence type="ECO:0000313" key="3">
    <source>
        <dbReference type="EMBL" id="MBP2202055.1"/>
    </source>
</evidence>
<keyword evidence="2 3" id="KW-0378">Hydrolase</keyword>
<comment type="caution">
    <text evidence="3">The sequence shown here is derived from an EMBL/GenBank/DDBJ whole genome shotgun (WGS) entry which is preliminary data.</text>
</comment>
<dbReference type="GO" id="GO:0047617">
    <property type="term" value="F:fatty acyl-CoA hydrolase activity"/>
    <property type="evidence" value="ECO:0007669"/>
    <property type="project" value="TreeGrafter"/>
</dbReference>
<name>A0A8J7S2C4_METVO</name>
<proteinExistence type="inferred from homology"/>
<accession>A0A8J7S2C4</accession>
<dbReference type="OrthoDB" id="56956at2157"/>
<dbReference type="PANTHER" id="PTHR31793">
    <property type="entry name" value="4-HYDROXYBENZOYL-COA THIOESTERASE FAMILY MEMBER"/>
    <property type="match status" value="1"/>
</dbReference>
<dbReference type="Pfam" id="PF13279">
    <property type="entry name" value="4HBT_2"/>
    <property type="match status" value="1"/>
</dbReference>
<evidence type="ECO:0000256" key="2">
    <source>
        <dbReference type="ARBA" id="ARBA00022801"/>
    </source>
</evidence>
<dbReference type="CDD" id="cd00586">
    <property type="entry name" value="4HBT"/>
    <property type="match status" value="1"/>
</dbReference>
<reference evidence="3" key="1">
    <citation type="submission" date="2021-03" db="EMBL/GenBank/DDBJ databases">
        <title>Genomic Encyclopedia of Type Strains, Phase IV (KMG-V): Genome sequencing to study the core and pangenomes of soil and plant-associated prokaryotes.</title>
        <authorList>
            <person name="Whitman W."/>
        </authorList>
    </citation>
    <scope>NUCLEOTIDE SEQUENCE</scope>
    <source>
        <strain evidence="3">C4</strain>
    </source>
</reference>
<dbReference type="AlphaFoldDB" id="A0A8J7S2C4"/>
<dbReference type="InterPro" id="IPR029069">
    <property type="entry name" value="HotDog_dom_sf"/>
</dbReference>
<dbReference type="EC" id="3.1.2.-" evidence="3"/>
<dbReference type="SUPFAM" id="SSF54637">
    <property type="entry name" value="Thioesterase/thiol ester dehydrase-isomerase"/>
    <property type="match status" value="1"/>
</dbReference>
<dbReference type="InterPro" id="IPR050563">
    <property type="entry name" value="4-hydroxybenzoyl-CoA_TE"/>
</dbReference>
<gene>
    <name evidence="3" type="ORF">J3E07_001496</name>
</gene>
<dbReference type="EMBL" id="JAGGMV010000005">
    <property type="protein sequence ID" value="MBP2202055.1"/>
    <property type="molecule type" value="Genomic_DNA"/>
</dbReference>
<organism evidence="3 4">
    <name type="scientific">Methanococcus voltae</name>
    <dbReference type="NCBI Taxonomy" id="2188"/>
    <lineage>
        <taxon>Archaea</taxon>
        <taxon>Methanobacteriati</taxon>
        <taxon>Methanobacteriota</taxon>
        <taxon>Methanomada group</taxon>
        <taxon>Methanococci</taxon>
        <taxon>Methanococcales</taxon>
        <taxon>Methanococcaceae</taxon>
        <taxon>Methanococcus</taxon>
    </lineage>
</organism>
<evidence type="ECO:0000256" key="1">
    <source>
        <dbReference type="ARBA" id="ARBA00005953"/>
    </source>
</evidence>
<dbReference type="Proteomes" id="UP000740329">
    <property type="component" value="Unassembled WGS sequence"/>
</dbReference>
<dbReference type="RefSeq" id="WP_209591573.1">
    <property type="nucleotide sequence ID" value="NZ_JAGGMU010000005.1"/>
</dbReference>
<dbReference type="Gene3D" id="3.10.129.10">
    <property type="entry name" value="Hotdog Thioesterase"/>
    <property type="match status" value="1"/>
</dbReference>
<evidence type="ECO:0000313" key="4">
    <source>
        <dbReference type="Proteomes" id="UP000740329"/>
    </source>
</evidence>